<dbReference type="Proteomes" id="UP000001488">
    <property type="component" value="Chromosome"/>
</dbReference>
<name>C5A2J3_THEGJ</name>
<dbReference type="PaxDb" id="593117-TGAM_2110"/>
<protein>
    <recommendedName>
        <fullName evidence="3">UspA domain-containing protein</fullName>
    </recommendedName>
</protein>
<accession>C5A2J3</accession>
<keyword evidence="2" id="KW-1185">Reference proteome</keyword>
<gene>
    <name evidence="1" type="ordered locus">TGAM_2110</name>
</gene>
<dbReference type="RefSeq" id="WP_015859715.1">
    <property type="nucleotide sequence ID" value="NC_012804.1"/>
</dbReference>
<organism evidence="1 2">
    <name type="scientific">Thermococcus gammatolerans (strain DSM 15229 / JCM 11827 / EJ3)</name>
    <dbReference type="NCBI Taxonomy" id="593117"/>
    <lineage>
        <taxon>Archaea</taxon>
        <taxon>Methanobacteriati</taxon>
        <taxon>Methanobacteriota</taxon>
        <taxon>Thermococci</taxon>
        <taxon>Thermococcales</taxon>
        <taxon>Thermococcaceae</taxon>
        <taxon>Thermococcus</taxon>
    </lineage>
</organism>
<evidence type="ECO:0008006" key="3">
    <source>
        <dbReference type="Google" id="ProtNLM"/>
    </source>
</evidence>
<dbReference type="eggNOG" id="arCOG05882">
    <property type="taxonomic scope" value="Archaea"/>
</dbReference>
<dbReference type="STRING" id="593117.TGAM_2110"/>
<dbReference type="PATRIC" id="fig|593117.10.peg.2118"/>
<evidence type="ECO:0000313" key="2">
    <source>
        <dbReference type="Proteomes" id="UP000001488"/>
    </source>
</evidence>
<dbReference type="HOGENOM" id="CLU_1485956_0_0_2"/>
<dbReference type="Gene3D" id="3.40.50.620">
    <property type="entry name" value="HUPs"/>
    <property type="match status" value="1"/>
</dbReference>
<dbReference type="SUPFAM" id="SSF52402">
    <property type="entry name" value="Adenine nucleotide alpha hydrolases-like"/>
    <property type="match status" value="1"/>
</dbReference>
<dbReference type="GeneID" id="7988676"/>
<dbReference type="AlphaFoldDB" id="C5A2J3"/>
<dbReference type="KEGG" id="tga:TGAM_2110"/>
<evidence type="ECO:0000313" key="1">
    <source>
        <dbReference type="EMBL" id="ACS34612.1"/>
    </source>
</evidence>
<reference evidence="1 2" key="1">
    <citation type="journal article" date="2007" name="Genome Biol.">
        <title>Genome analysis and genome-wide proteomics of Thermococcus gammatolerans, the most radioresistant organism known amongst the Archaea.</title>
        <authorList>
            <person name="Zivanovic Y."/>
            <person name="Armengaud J."/>
            <person name="Lagorce A."/>
            <person name="Leplat C."/>
            <person name="Guerin P."/>
            <person name="Dutertre M."/>
            <person name="Anthouard V."/>
            <person name="Forterre P."/>
            <person name="Wincker P."/>
            <person name="Confalonieri F."/>
        </authorList>
    </citation>
    <scope>NUCLEOTIDE SEQUENCE [LARGE SCALE GENOMIC DNA]</scope>
    <source>
        <strain evidence="2">DSM 15229 / JCM 11827 / EJ3</strain>
    </source>
</reference>
<dbReference type="EMBL" id="CP001398">
    <property type="protein sequence ID" value="ACS34612.1"/>
    <property type="molecule type" value="Genomic_DNA"/>
</dbReference>
<sequence>MMIMEVLNRIISRKFRDIAGDRYEQIAKRYREFLLLPEELVLPEVKSILFPVDRFSLDIPEELFETLRAYAGASLKLIYISEKRTLHIIEQTLGKEEAEKLKAEKMRFASETLRNLAPRLENLGLSVETDYFIGSKSDDVIELMSTGKFDLLVISRCFGSEPSRTSPISPVVFKIVQHIDEPVIVY</sequence>
<dbReference type="InterPro" id="IPR014729">
    <property type="entry name" value="Rossmann-like_a/b/a_fold"/>
</dbReference>
<proteinExistence type="predicted"/>